<sequence length="252" mass="28213">MRVRFHSTAPRLCVLVASAVFSLQAVGDGRISARLSTEFSQCKHFFPAGLPPVVPEAPQLRELCYSAFAVLHSGQTKTPVFVVQHLNRSMLMQANNQRRSKHFFSDVRLPSEERAELDDYRRSGYTRGHMAPAGDMNSPDAMAQSFSLANMAPQDEQLNGGAWNDIEKDTRRYVLRAQADVYVFTGPVFVEPTPVIGPGAVHVPKYFFKLVYDASNGQSWAHWQANVPMRRVSAPISYAELVQRTGIEFVPR</sequence>
<feature type="domain" description="DNA/RNA non-specific endonuclease/pyrophosphatase/phosphodiesterase" evidence="2">
    <location>
        <begin position="64"/>
        <end position="252"/>
    </location>
</feature>
<evidence type="ECO:0000259" key="2">
    <source>
        <dbReference type="SMART" id="SM00892"/>
    </source>
</evidence>
<dbReference type="InterPro" id="IPR020821">
    <property type="entry name" value="ENPP1-3/EXOG-like_nuc-like"/>
</dbReference>
<gene>
    <name evidence="3" type="ORF">N0K08_14760</name>
</gene>
<dbReference type="InterPro" id="IPR040255">
    <property type="entry name" value="Non-specific_endonuclease"/>
</dbReference>
<dbReference type="GO" id="GO:0004519">
    <property type="term" value="F:endonuclease activity"/>
    <property type="evidence" value="ECO:0007669"/>
    <property type="project" value="UniProtKB-KW"/>
</dbReference>
<keyword evidence="4" id="KW-1185">Reference proteome</keyword>
<comment type="caution">
    <text evidence="3">The sequence shown here is derived from an EMBL/GenBank/DDBJ whole genome shotgun (WGS) entry which is preliminary data.</text>
</comment>
<organism evidence="3 4">
    <name type="scientific">Acidovorax bellezanensis</name>
    <dbReference type="NCBI Taxonomy" id="2976702"/>
    <lineage>
        <taxon>Bacteria</taxon>
        <taxon>Pseudomonadati</taxon>
        <taxon>Pseudomonadota</taxon>
        <taxon>Betaproteobacteria</taxon>
        <taxon>Burkholderiales</taxon>
        <taxon>Comamonadaceae</taxon>
        <taxon>Acidovorax</taxon>
    </lineage>
</organism>
<dbReference type="SMART" id="SM00477">
    <property type="entry name" value="NUC"/>
    <property type="match status" value="1"/>
</dbReference>
<proteinExistence type="predicted"/>
<accession>A0ABT2PN52</accession>
<dbReference type="InterPro" id="IPR044929">
    <property type="entry name" value="DNA/RNA_non-sp_Endonuclease_sf"/>
</dbReference>
<dbReference type="Gene3D" id="3.40.570.10">
    <property type="entry name" value="Extracellular Endonuclease, subunit A"/>
    <property type="match status" value="1"/>
</dbReference>
<dbReference type="PANTHER" id="PTHR13966">
    <property type="entry name" value="ENDONUCLEASE RELATED"/>
    <property type="match status" value="1"/>
</dbReference>
<keyword evidence="3" id="KW-0255">Endonuclease</keyword>
<dbReference type="SMART" id="SM00892">
    <property type="entry name" value="Endonuclease_NS"/>
    <property type="match status" value="1"/>
</dbReference>
<feature type="domain" description="ENPP1-3/EXOG-like endonuclease/phosphodiesterase" evidence="1">
    <location>
        <begin position="65"/>
        <end position="252"/>
    </location>
</feature>
<reference evidence="3 4" key="1">
    <citation type="submission" date="2022-09" db="EMBL/GenBank/DDBJ databases">
        <title>Draft genome of isolate Be4.</title>
        <authorList>
            <person name="Sanchez-Castro I."/>
            <person name="Martinez-Rodriguez P."/>
            <person name="Descostes M."/>
            <person name="Merroun M."/>
        </authorList>
    </citation>
    <scope>NUCLEOTIDE SEQUENCE [LARGE SCALE GENOMIC DNA]</scope>
    <source>
        <strain evidence="3 4">Be4</strain>
    </source>
</reference>
<keyword evidence="3" id="KW-0378">Hydrolase</keyword>
<dbReference type="InterPro" id="IPR001604">
    <property type="entry name" value="Endo_G_ENPP1-like_dom"/>
</dbReference>
<dbReference type="PANTHER" id="PTHR13966:SF5">
    <property type="entry name" value="ENDONUCLEASE G, MITOCHONDRIAL"/>
    <property type="match status" value="1"/>
</dbReference>
<evidence type="ECO:0000313" key="3">
    <source>
        <dbReference type="EMBL" id="MCT9811904.1"/>
    </source>
</evidence>
<name>A0ABT2PN52_9BURK</name>
<dbReference type="InterPro" id="IPR044925">
    <property type="entry name" value="His-Me_finger_sf"/>
</dbReference>
<dbReference type="RefSeq" id="WP_261501152.1">
    <property type="nucleotide sequence ID" value="NZ_JAODYH010000007.1"/>
</dbReference>
<keyword evidence="3" id="KW-0540">Nuclease</keyword>
<dbReference type="SUPFAM" id="SSF54060">
    <property type="entry name" value="His-Me finger endonucleases"/>
    <property type="match status" value="1"/>
</dbReference>
<protein>
    <submittedName>
        <fullName evidence="3">DNA/RNA non-specific endonuclease</fullName>
    </submittedName>
</protein>
<dbReference type="Proteomes" id="UP001525968">
    <property type="component" value="Unassembled WGS sequence"/>
</dbReference>
<dbReference type="EMBL" id="JAODYH010000007">
    <property type="protein sequence ID" value="MCT9811904.1"/>
    <property type="molecule type" value="Genomic_DNA"/>
</dbReference>
<evidence type="ECO:0000313" key="4">
    <source>
        <dbReference type="Proteomes" id="UP001525968"/>
    </source>
</evidence>
<dbReference type="Pfam" id="PF01223">
    <property type="entry name" value="Endonuclease_NS"/>
    <property type="match status" value="1"/>
</dbReference>
<evidence type="ECO:0000259" key="1">
    <source>
        <dbReference type="SMART" id="SM00477"/>
    </source>
</evidence>